<feature type="domain" description="Rrn7/TAF1B C-terminal cyclin" evidence="14">
    <location>
        <begin position="356"/>
        <end position="441"/>
    </location>
</feature>
<evidence type="ECO:0000256" key="8">
    <source>
        <dbReference type="ARBA" id="ARBA00061780"/>
    </source>
</evidence>
<feature type="binding site" evidence="10">
    <location>
        <begin position="708"/>
        <end position="711"/>
    </location>
    <ligand>
        <name>substrate</name>
    </ligand>
</feature>
<comment type="function">
    <text evidence="7">Has both L-asparaginase and beta-aspartyl peptidase activity. Does not have aspartylglucosaminidase activity and is inactive toward GlcNAc-L-Asn. Likewise, has no activity toward glutamine.</text>
</comment>
<feature type="binding site" evidence="10">
    <location>
        <begin position="730"/>
        <end position="733"/>
    </location>
    <ligand>
        <name>substrate</name>
    </ligand>
</feature>
<feature type="active site" description="Nucleophile" evidence="9">
    <location>
        <position position="681"/>
    </location>
</feature>
<comment type="similarity">
    <text evidence="2">Belongs to the Ntn-hydrolase family.</text>
</comment>
<dbReference type="Gene3D" id="3.60.20.30">
    <property type="entry name" value="(Glycosyl)asparaginase"/>
    <property type="match status" value="1"/>
</dbReference>
<evidence type="ECO:0008006" key="17">
    <source>
        <dbReference type="Google" id="ProtNLM"/>
    </source>
</evidence>
<dbReference type="GO" id="GO:0008798">
    <property type="term" value="F:beta-aspartyl-peptidase activity"/>
    <property type="evidence" value="ECO:0007669"/>
    <property type="project" value="UniProtKB-EC"/>
</dbReference>
<keyword evidence="3" id="KW-0645">Protease</keyword>
<dbReference type="FunFam" id="3.60.20.30:FF:000001">
    <property type="entry name" value="Isoaspartyl peptidase/L-asparaginase"/>
    <property type="match status" value="1"/>
</dbReference>
<keyword evidence="5" id="KW-0068">Autocatalytic cleavage</keyword>
<dbReference type="InterPro" id="IPR029055">
    <property type="entry name" value="Ntn_hydrolases_N"/>
</dbReference>
<dbReference type="Pfam" id="PF20645">
    <property type="entry name" value="Rrn7_cyclin_C"/>
    <property type="match status" value="1"/>
</dbReference>
<feature type="region of interest" description="Disordered" evidence="12">
    <location>
        <begin position="147"/>
        <end position="174"/>
    </location>
</feature>
<evidence type="ECO:0000256" key="3">
    <source>
        <dbReference type="ARBA" id="ARBA00022670"/>
    </source>
</evidence>
<dbReference type="EMBL" id="JAIFRP010000026">
    <property type="protein sequence ID" value="KAK2584219.1"/>
    <property type="molecule type" value="Genomic_DNA"/>
</dbReference>
<keyword evidence="4" id="KW-0378">Hydrolase</keyword>
<dbReference type="InterPro" id="IPR000246">
    <property type="entry name" value="Peptidase_T2"/>
</dbReference>
<protein>
    <recommendedName>
        <fullName evidence="17">TATA box-binding protein-associated factor RNA polymerase I subunit B</fullName>
    </recommendedName>
</protein>
<dbReference type="Proteomes" id="UP001258017">
    <property type="component" value="Unassembled WGS sequence"/>
</dbReference>
<keyword evidence="16" id="KW-1185">Reference proteome</keyword>
<dbReference type="InterPro" id="IPR048538">
    <property type="entry name" value="Rrn7_cyclin_C"/>
</dbReference>
<evidence type="ECO:0000256" key="2">
    <source>
        <dbReference type="ARBA" id="ARBA00010872"/>
    </source>
</evidence>
<evidence type="ECO:0000259" key="13">
    <source>
        <dbReference type="Pfam" id="PF20644"/>
    </source>
</evidence>
<evidence type="ECO:0000256" key="6">
    <source>
        <dbReference type="ARBA" id="ARBA00049366"/>
    </source>
</evidence>
<dbReference type="Pfam" id="PF20644">
    <property type="entry name" value="Rrn7_cyclin_N"/>
    <property type="match status" value="1"/>
</dbReference>
<gene>
    <name evidence="15" type="ORF">KPH14_006637</name>
</gene>
<evidence type="ECO:0000256" key="9">
    <source>
        <dbReference type="PIRSR" id="PIRSR600246-1"/>
    </source>
</evidence>
<evidence type="ECO:0000256" key="10">
    <source>
        <dbReference type="PIRSR" id="PIRSR600246-2"/>
    </source>
</evidence>
<evidence type="ECO:0000313" key="16">
    <source>
        <dbReference type="Proteomes" id="UP001258017"/>
    </source>
</evidence>
<comment type="caution">
    <text evidence="15">The sequence shown here is derived from an EMBL/GenBank/DDBJ whole genome shotgun (WGS) entry which is preliminary data.</text>
</comment>
<dbReference type="SUPFAM" id="SSF56235">
    <property type="entry name" value="N-terminal nucleophile aminohydrolases (Ntn hydrolases)"/>
    <property type="match status" value="1"/>
</dbReference>
<feature type="site" description="Cleavage; by autolysis" evidence="11">
    <location>
        <begin position="680"/>
        <end position="681"/>
    </location>
</feature>
<comment type="subunit">
    <text evidence="8">Heterodimer of an alpha and beta chain produced by autocleavage.</text>
</comment>
<evidence type="ECO:0000256" key="11">
    <source>
        <dbReference type="PIRSR" id="PIRSR600246-3"/>
    </source>
</evidence>
<dbReference type="GO" id="GO:0006508">
    <property type="term" value="P:proteolysis"/>
    <property type="evidence" value="ECO:0007669"/>
    <property type="project" value="UniProtKB-KW"/>
</dbReference>
<dbReference type="GO" id="GO:0004067">
    <property type="term" value="F:asparaginase activity"/>
    <property type="evidence" value="ECO:0007669"/>
    <property type="project" value="UniProtKB-EC"/>
</dbReference>
<dbReference type="InterPro" id="IPR048540">
    <property type="entry name" value="Rrn7_cyclin_N"/>
</dbReference>
<evidence type="ECO:0000256" key="12">
    <source>
        <dbReference type="SAM" id="MobiDB-lite"/>
    </source>
</evidence>
<name>A0AAD9RQY1_9HYME</name>
<reference evidence="15" key="2">
    <citation type="journal article" date="2023" name="Commun. Biol.">
        <title>Intrasexual cuticular hydrocarbon dimorphism in a wasp sheds light on hydrocarbon biosynthesis genes in Hymenoptera.</title>
        <authorList>
            <person name="Moris V.C."/>
            <person name="Podsiadlowski L."/>
            <person name="Martin S."/>
            <person name="Oeyen J.P."/>
            <person name="Donath A."/>
            <person name="Petersen M."/>
            <person name="Wilbrandt J."/>
            <person name="Misof B."/>
            <person name="Liedtke D."/>
            <person name="Thamm M."/>
            <person name="Scheiner R."/>
            <person name="Schmitt T."/>
            <person name="Niehuis O."/>
        </authorList>
    </citation>
    <scope>NUCLEOTIDE SEQUENCE</scope>
    <source>
        <strain evidence="15">GBR_01_08_01A</strain>
    </source>
</reference>
<dbReference type="PANTHER" id="PTHR10188:SF43">
    <property type="entry name" value="ASPARAGINASE (EUROFUNG)"/>
    <property type="match status" value="1"/>
</dbReference>
<evidence type="ECO:0000256" key="5">
    <source>
        <dbReference type="ARBA" id="ARBA00022813"/>
    </source>
</evidence>
<comment type="catalytic activity">
    <reaction evidence="1">
        <text>Cleavage of a beta-linked Asp residue from the N-terminus of a polypeptide.</text>
        <dbReference type="EC" id="3.4.19.5"/>
    </reaction>
</comment>
<dbReference type="Pfam" id="PF01112">
    <property type="entry name" value="Asparaginase_2"/>
    <property type="match status" value="1"/>
</dbReference>
<evidence type="ECO:0000256" key="1">
    <source>
        <dbReference type="ARBA" id="ARBA00000306"/>
    </source>
</evidence>
<comment type="catalytic activity">
    <reaction evidence="6">
        <text>L-asparagine + H2O = L-aspartate + NH4(+)</text>
        <dbReference type="Rhea" id="RHEA:21016"/>
        <dbReference type="ChEBI" id="CHEBI:15377"/>
        <dbReference type="ChEBI" id="CHEBI:28938"/>
        <dbReference type="ChEBI" id="CHEBI:29991"/>
        <dbReference type="ChEBI" id="CHEBI:58048"/>
        <dbReference type="EC" id="3.5.1.1"/>
    </reaction>
</comment>
<accession>A0AAD9RQY1</accession>
<evidence type="ECO:0000259" key="14">
    <source>
        <dbReference type="Pfam" id="PF20645"/>
    </source>
</evidence>
<feature type="domain" description="Rrn7/TAF1B N-terminal cyclin" evidence="13">
    <location>
        <begin position="178"/>
        <end position="317"/>
    </location>
</feature>
<evidence type="ECO:0000256" key="7">
    <source>
        <dbReference type="ARBA" id="ARBA00054922"/>
    </source>
</evidence>
<evidence type="ECO:0000256" key="4">
    <source>
        <dbReference type="ARBA" id="ARBA00022801"/>
    </source>
</evidence>
<feature type="compositionally biased region" description="Low complexity" evidence="12">
    <location>
        <begin position="156"/>
        <end position="166"/>
    </location>
</feature>
<dbReference type="PANTHER" id="PTHR10188">
    <property type="entry name" value="L-ASPARAGINASE"/>
    <property type="match status" value="1"/>
</dbReference>
<organism evidence="15 16">
    <name type="scientific">Odynerus spinipes</name>
    <dbReference type="NCBI Taxonomy" id="1348599"/>
    <lineage>
        <taxon>Eukaryota</taxon>
        <taxon>Metazoa</taxon>
        <taxon>Ecdysozoa</taxon>
        <taxon>Arthropoda</taxon>
        <taxon>Hexapoda</taxon>
        <taxon>Insecta</taxon>
        <taxon>Pterygota</taxon>
        <taxon>Neoptera</taxon>
        <taxon>Endopterygota</taxon>
        <taxon>Hymenoptera</taxon>
        <taxon>Apocrita</taxon>
        <taxon>Aculeata</taxon>
        <taxon>Vespoidea</taxon>
        <taxon>Vespidae</taxon>
        <taxon>Eumeninae</taxon>
        <taxon>Odynerus</taxon>
    </lineage>
</organism>
<dbReference type="GO" id="GO:0005737">
    <property type="term" value="C:cytoplasm"/>
    <property type="evidence" value="ECO:0007669"/>
    <property type="project" value="TreeGrafter"/>
</dbReference>
<reference evidence="15" key="1">
    <citation type="submission" date="2021-08" db="EMBL/GenBank/DDBJ databases">
        <authorList>
            <person name="Misof B."/>
            <person name="Oliver O."/>
            <person name="Podsiadlowski L."/>
            <person name="Donath A."/>
            <person name="Peters R."/>
            <person name="Mayer C."/>
            <person name="Rust J."/>
            <person name="Gunkel S."/>
            <person name="Lesny P."/>
            <person name="Martin S."/>
            <person name="Oeyen J.P."/>
            <person name="Petersen M."/>
            <person name="Panagiotis P."/>
            <person name="Wilbrandt J."/>
            <person name="Tanja T."/>
        </authorList>
    </citation>
    <scope>NUCLEOTIDE SEQUENCE</scope>
    <source>
        <strain evidence="15">GBR_01_08_01A</strain>
        <tissue evidence="15">Thorax + abdomen</tissue>
    </source>
</reference>
<evidence type="ECO:0000313" key="15">
    <source>
        <dbReference type="EMBL" id="KAK2584219.1"/>
    </source>
</evidence>
<sequence length="1419" mass="162061">MEGDTTKKQSCRICGGTDFFKDAGFYYCETCQTQNEDVREEVLDMRVDTSTRLRRVTVKKSKVKRHGEDLGWTTWELYNFVLIGLTDELIELGASSNVKLTVLQLWAAYLGKIEVAFTSMTKKDVPKLSRKYNKKDAEIIYGKVQMQKKTSRRSRSVNSSNTSVVSGYQSDGTSSRMFHKSKKLMVKAEYDRYLQSQASSENDAVSTFSQSGYSTRSEIGGSLEKEEKIYFNKSAKQETRKIKELSKKLLALKRDKFEETYVTSQYRGGPQVITVMKLWAIVYLALRIHDEPIHLGDMLRYAREGYMSYYRLDHLLPPEVKLSQKDVNFLSQNTEITHKGMRRIAANMATFIGIQKINSTNILSLISRYCQELALPRGILLYAERLIALSPPTMMFDSKKSYIPNYEARAMAYIIVVLKVLFGLDGVTERAISKTAEHINTLNFHFHMCKNFVQNIAATKLIVMSIERCHYQNNKCCRKKNGVSESFENVTCNNSEKKLICETDTNSPCIIVHGGIGHCKDFAVVEKITACKTAAFNGYKKLMSGGSSIEAVEAALWWLECDEFFNCGYGSVLNEIGQVEMDASIMDGDKFECGSVAAVSDIEHPISLAKYVLENLPNTIIVGESTKQLARCANINWLSKGNMIAPTAYLAYKLNETGNYVADLNIEDLEHVRTLQNSTGTVGCVAWNGHSIAAGTTTGGLNRKMVGRVGDSPLLGYGTYADKNIGCSLTGHGESIIKLGIARRIAEDINQGYDPRAALQKNFDYMLTKFAKNGGGIVLTKDGSWDVYFTFKRMPYAFVKNDMVTFGIDLNEQKTESYTDINNSKFCDCESAFVITFSMIFIFFLLSHTTTLYIAQNLLIFCFSLASKLGVLDKELFSFCEWQRYIECRKNIVANMHFPTKLKYNPNVPLKSHMYFKFLEYIQSKRDGEPEITNYKHLLPRDLANAMKQCIENLNQDNISSEEVRVFAPSLTPFHSYLQQILDDSTDQLPDILRTDFYVTKVGYMTNIRAFKQLAMQCNIDLDITDSSSHFIDKVVPYFEPSKLPNLSELQEDVEVHERSAKDENVKAIDNFVTYMDKNIPCYIRINNKKLQYFDDVQSLLEMTTNSTLNDDDDFVFKDVSPNGKLLISEENDSESEDDVTHLKDVFANKTSFINEDACKKYNVTLTNMEQESMHKPQKLETVESYMKRNMHRFRDSKGKFIKAAQAKKLNNISSPIKSKAVDELNIDELGSFIGLNFDIGTDMNMDILQEAYNIFALEDQQRLFNEEDYNNDPIPNLDDCFDLSDISILCEDSSVHELDINGKTSPLSDIVDLSEQTSNRMRFYRPFKDYWMYHCIFSRVKGKNFELFEKVLPRSFRWLLNECANILEMTMEDLYEEVCIIESFHSQILNSDNIHKDTQCHSTEFSSRFHRSLIISKW</sequence>
<proteinExistence type="inferred from homology"/>